<comment type="similarity">
    <text evidence="1">Belongs to the thioredoxin family.</text>
</comment>
<evidence type="ECO:0000256" key="2">
    <source>
        <dbReference type="ARBA" id="ARBA00023157"/>
    </source>
</evidence>
<dbReference type="AlphaFoldDB" id="A0AAN6PSL3"/>
<dbReference type="Pfam" id="PF00085">
    <property type="entry name" value="Thioredoxin"/>
    <property type="match status" value="1"/>
</dbReference>
<comment type="caution">
    <text evidence="4">The sequence shown here is derived from an EMBL/GenBank/DDBJ whole genome shotgun (WGS) entry which is preliminary data.</text>
</comment>
<keyword evidence="2" id="KW-1015">Disulfide bond</keyword>
<gene>
    <name evidence="4" type="ORF">N658DRAFT_569580</name>
</gene>
<dbReference type="PANTHER" id="PTHR46115">
    <property type="entry name" value="THIOREDOXIN-LIKE PROTEIN 1"/>
    <property type="match status" value="1"/>
</dbReference>
<evidence type="ECO:0000313" key="5">
    <source>
        <dbReference type="Proteomes" id="UP001305647"/>
    </source>
</evidence>
<evidence type="ECO:0000256" key="1">
    <source>
        <dbReference type="ARBA" id="ARBA00008987"/>
    </source>
</evidence>
<protein>
    <submittedName>
        <fullName evidence="4">Thioredoxin-like protein</fullName>
    </submittedName>
</protein>
<name>A0AAN6PSL3_9PEZI</name>
<dbReference type="SUPFAM" id="SSF52833">
    <property type="entry name" value="Thioredoxin-like"/>
    <property type="match status" value="1"/>
</dbReference>
<dbReference type="Gene3D" id="3.40.30.10">
    <property type="entry name" value="Glutaredoxin"/>
    <property type="match status" value="1"/>
</dbReference>
<reference evidence="4" key="1">
    <citation type="journal article" date="2023" name="Mol. Phylogenet. Evol.">
        <title>Genome-scale phylogeny and comparative genomics of the fungal order Sordariales.</title>
        <authorList>
            <person name="Hensen N."/>
            <person name="Bonometti L."/>
            <person name="Westerberg I."/>
            <person name="Brannstrom I.O."/>
            <person name="Guillou S."/>
            <person name="Cros-Aarteil S."/>
            <person name="Calhoun S."/>
            <person name="Haridas S."/>
            <person name="Kuo A."/>
            <person name="Mondo S."/>
            <person name="Pangilinan J."/>
            <person name="Riley R."/>
            <person name="LaButti K."/>
            <person name="Andreopoulos B."/>
            <person name="Lipzen A."/>
            <person name="Chen C."/>
            <person name="Yan M."/>
            <person name="Daum C."/>
            <person name="Ng V."/>
            <person name="Clum A."/>
            <person name="Steindorff A."/>
            <person name="Ohm R.A."/>
            <person name="Martin F."/>
            <person name="Silar P."/>
            <person name="Natvig D.O."/>
            <person name="Lalanne C."/>
            <person name="Gautier V."/>
            <person name="Ament-Velasquez S.L."/>
            <person name="Kruys A."/>
            <person name="Hutchinson M.I."/>
            <person name="Powell A.J."/>
            <person name="Barry K."/>
            <person name="Miller A.N."/>
            <person name="Grigoriev I.V."/>
            <person name="Debuchy R."/>
            <person name="Gladieux P."/>
            <person name="Hiltunen Thoren M."/>
            <person name="Johannesson H."/>
        </authorList>
    </citation>
    <scope>NUCLEOTIDE SEQUENCE</scope>
    <source>
        <strain evidence="4">CBS 757.83</strain>
    </source>
</reference>
<dbReference type="EMBL" id="MU863688">
    <property type="protein sequence ID" value="KAK4097013.1"/>
    <property type="molecule type" value="Genomic_DNA"/>
</dbReference>
<dbReference type="InterPro" id="IPR013766">
    <property type="entry name" value="Thioredoxin_domain"/>
</dbReference>
<evidence type="ECO:0000259" key="3">
    <source>
        <dbReference type="PROSITE" id="PS51352"/>
    </source>
</evidence>
<feature type="domain" description="Thioredoxin" evidence="3">
    <location>
        <begin position="1"/>
        <end position="123"/>
    </location>
</feature>
<evidence type="ECO:0000313" key="4">
    <source>
        <dbReference type="EMBL" id="KAK4097013.1"/>
    </source>
</evidence>
<proteinExistence type="inferred from homology"/>
<dbReference type="PRINTS" id="PR00421">
    <property type="entry name" value="THIOREDOXIN"/>
</dbReference>
<dbReference type="Proteomes" id="UP001305647">
    <property type="component" value="Unassembled WGS sequence"/>
</dbReference>
<accession>A0AAN6PSL3</accession>
<keyword evidence="5" id="KW-1185">Reference proteome</keyword>
<dbReference type="PROSITE" id="PS51352">
    <property type="entry name" value="THIOREDOXIN_2"/>
    <property type="match status" value="1"/>
</dbReference>
<dbReference type="CDD" id="cd02947">
    <property type="entry name" value="TRX_family"/>
    <property type="match status" value="1"/>
</dbReference>
<dbReference type="InterPro" id="IPR036249">
    <property type="entry name" value="Thioredoxin-like_sf"/>
</dbReference>
<sequence>MTVHIIDSVDQFKQTIAKNRFVLLDAFATWCGPCRAIAPLIARWAQEEEYKGKTYFAKFDVDAVPDLAQELGVTAMPTFVFFKDGEYAEKVVGANPQALQNMLNYYNPAKAENMDAAEATLAADKSESPKNE</sequence>
<organism evidence="4 5">
    <name type="scientific">Parathielavia hyrcaniae</name>
    <dbReference type="NCBI Taxonomy" id="113614"/>
    <lineage>
        <taxon>Eukaryota</taxon>
        <taxon>Fungi</taxon>
        <taxon>Dikarya</taxon>
        <taxon>Ascomycota</taxon>
        <taxon>Pezizomycotina</taxon>
        <taxon>Sordariomycetes</taxon>
        <taxon>Sordariomycetidae</taxon>
        <taxon>Sordariales</taxon>
        <taxon>Chaetomiaceae</taxon>
        <taxon>Parathielavia</taxon>
    </lineage>
</organism>
<reference evidence="4" key="2">
    <citation type="submission" date="2023-05" db="EMBL/GenBank/DDBJ databases">
        <authorList>
            <consortium name="Lawrence Berkeley National Laboratory"/>
            <person name="Steindorff A."/>
            <person name="Hensen N."/>
            <person name="Bonometti L."/>
            <person name="Westerberg I."/>
            <person name="Brannstrom I.O."/>
            <person name="Guillou S."/>
            <person name="Cros-Aarteil S."/>
            <person name="Calhoun S."/>
            <person name="Haridas S."/>
            <person name="Kuo A."/>
            <person name="Mondo S."/>
            <person name="Pangilinan J."/>
            <person name="Riley R."/>
            <person name="Labutti K."/>
            <person name="Andreopoulos B."/>
            <person name="Lipzen A."/>
            <person name="Chen C."/>
            <person name="Yanf M."/>
            <person name="Daum C."/>
            <person name="Ng V."/>
            <person name="Clum A."/>
            <person name="Ohm R."/>
            <person name="Martin F."/>
            <person name="Silar P."/>
            <person name="Natvig D."/>
            <person name="Lalanne C."/>
            <person name="Gautier V."/>
            <person name="Ament-Velasquez S.L."/>
            <person name="Kruys A."/>
            <person name="Hutchinson M.I."/>
            <person name="Powell A.J."/>
            <person name="Barry K."/>
            <person name="Miller A.N."/>
            <person name="Grigoriev I.V."/>
            <person name="Debuchy R."/>
            <person name="Gladieux P."/>
            <person name="Thoren M.H."/>
            <person name="Johannesson H."/>
        </authorList>
    </citation>
    <scope>NUCLEOTIDE SEQUENCE</scope>
    <source>
        <strain evidence="4">CBS 757.83</strain>
    </source>
</reference>